<evidence type="ECO:0000313" key="2">
    <source>
        <dbReference type="EMBL" id="ONM21737.1"/>
    </source>
</evidence>
<feature type="compositionally biased region" description="Basic and acidic residues" evidence="1">
    <location>
        <begin position="82"/>
        <end position="94"/>
    </location>
</feature>
<gene>
    <name evidence="2" type="ORF">ZEAMMB73_Zm00001d005733</name>
</gene>
<feature type="region of interest" description="Disordered" evidence="1">
    <location>
        <begin position="72"/>
        <end position="146"/>
    </location>
</feature>
<feature type="compositionally biased region" description="Basic residues" evidence="1">
    <location>
        <begin position="121"/>
        <end position="146"/>
    </location>
</feature>
<feature type="non-terminal residue" evidence="2">
    <location>
        <position position="1"/>
    </location>
</feature>
<dbReference type="PaxDb" id="4577-GRMZM2G119214_P02"/>
<name>A0A1D6EPP1_MAIZE</name>
<proteinExistence type="predicted"/>
<dbReference type="AlphaFoldDB" id="A0A1D6EPP1"/>
<accession>A0A1D6EPP1</accession>
<sequence>SHSSHANPFLFTLCRPFHTLHLACLPQTSGYRFRRRHLDARRSSTSLHGLLQAALLHHDPEDEHRLQRVLPADQEGAPPDGRAGEPPDRQEARPGRRVRRRLQPAGRGHQDQEADQPPRRDPRRQRGLAGSTRRRPRPHALLKESRRRHVLCSGGRSLLAIPLNETKACAWHVLPACNFWNPCTILFCNCKGLLK</sequence>
<organism evidence="2">
    <name type="scientific">Zea mays</name>
    <name type="common">Maize</name>
    <dbReference type="NCBI Taxonomy" id="4577"/>
    <lineage>
        <taxon>Eukaryota</taxon>
        <taxon>Viridiplantae</taxon>
        <taxon>Streptophyta</taxon>
        <taxon>Embryophyta</taxon>
        <taxon>Tracheophyta</taxon>
        <taxon>Spermatophyta</taxon>
        <taxon>Magnoliopsida</taxon>
        <taxon>Liliopsida</taxon>
        <taxon>Poales</taxon>
        <taxon>Poaceae</taxon>
        <taxon>PACMAD clade</taxon>
        <taxon>Panicoideae</taxon>
        <taxon>Andropogonodae</taxon>
        <taxon>Andropogoneae</taxon>
        <taxon>Tripsacinae</taxon>
        <taxon>Zea</taxon>
    </lineage>
</organism>
<protein>
    <submittedName>
        <fullName evidence="2">Uncharacterized protein</fullName>
    </submittedName>
</protein>
<evidence type="ECO:0000256" key="1">
    <source>
        <dbReference type="SAM" id="MobiDB-lite"/>
    </source>
</evidence>
<dbReference type="EMBL" id="CM007648">
    <property type="protein sequence ID" value="ONM21737.1"/>
    <property type="molecule type" value="Genomic_DNA"/>
</dbReference>
<feature type="compositionally biased region" description="Basic and acidic residues" evidence="1">
    <location>
        <begin position="108"/>
        <end position="120"/>
    </location>
</feature>
<reference evidence="2" key="1">
    <citation type="submission" date="2015-12" db="EMBL/GenBank/DDBJ databases">
        <title>Update maize B73 reference genome by single molecule sequencing technologies.</title>
        <authorList>
            <consortium name="Maize Genome Sequencing Project"/>
            <person name="Ware D."/>
        </authorList>
    </citation>
    <scope>NUCLEOTIDE SEQUENCE [LARGE SCALE GENOMIC DNA]</scope>
    <source>
        <tissue evidence="2">Seedling</tissue>
    </source>
</reference>